<organism evidence="4 5">
    <name type="scientific">Rugamonas brunnea</name>
    <dbReference type="NCBI Taxonomy" id="2758569"/>
    <lineage>
        <taxon>Bacteria</taxon>
        <taxon>Pseudomonadati</taxon>
        <taxon>Pseudomonadota</taxon>
        <taxon>Betaproteobacteria</taxon>
        <taxon>Burkholderiales</taxon>
        <taxon>Oxalobacteraceae</taxon>
        <taxon>Telluria group</taxon>
        <taxon>Rugamonas</taxon>
    </lineage>
</organism>
<gene>
    <name evidence="4" type="ORF">H3H37_15710</name>
</gene>
<protein>
    <submittedName>
        <fullName evidence="4">Pyridoxal phosphate-dependent aminotransferase family protein</fullName>
    </submittedName>
</protein>
<evidence type="ECO:0000313" key="5">
    <source>
        <dbReference type="Proteomes" id="UP000534388"/>
    </source>
</evidence>
<dbReference type="GO" id="GO:0008710">
    <property type="term" value="F:8-amino-7-oxononanoate synthase activity"/>
    <property type="evidence" value="ECO:0007669"/>
    <property type="project" value="TreeGrafter"/>
</dbReference>
<dbReference type="SUPFAM" id="SSF53383">
    <property type="entry name" value="PLP-dependent transferases"/>
    <property type="match status" value="1"/>
</dbReference>
<dbReference type="PANTHER" id="PTHR13693">
    <property type="entry name" value="CLASS II AMINOTRANSFERASE/8-AMINO-7-OXONONANOATE SYNTHASE"/>
    <property type="match status" value="1"/>
</dbReference>
<evidence type="ECO:0000256" key="1">
    <source>
        <dbReference type="ARBA" id="ARBA00001933"/>
    </source>
</evidence>
<keyword evidence="5" id="KW-1185">Reference proteome</keyword>
<dbReference type="InterPro" id="IPR050087">
    <property type="entry name" value="AON_synthase_class-II"/>
</dbReference>
<name>A0A7W2ETW8_9BURK</name>
<dbReference type="InterPro" id="IPR015424">
    <property type="entry name" value="PyrdxlP-dep_Trfase"/>
</dbReference>
<dbReference type="AlphaFoldDB" id="A0A7W2ETW8"/>
<dbReference type="EMBL" id="JACEZT010000010">
    <property type="protein sequence ID" value="MBA5638506.1"/>
    <property type="molecule type" value="Genomic_DNA"/>
</dbReference>
<keyword evidence="3" id="KW-0663">Pyridoxal phosphate</keyword>
<evidence type="ECO:0000313" key="4">
    <source>
        <dbReference type="EMBL" id="MBA5638506.1"/>
    </source>
</evidence>
<dbReference type="GO" id="GO:0008483">
    <property type="term" value="F:transaminase activity"/>
    <property type="evidence" value="ECO:0007669"/>
    <property type="project" value="UniProtKB-KW"/>
</dbReference>
<dbReference type="Gene3D" id="3.90.1150.10">
    <property type="entry name" value="Aspartate Aminotransferase, domain 1"/>
    <property type="match status" value="1"/>
</dbReference>
<keyword evidence="2 4" id="KW-0808">Transferase</keyword>
<dbReference type="Gene3D" id="3.40.640.10">
    <property type="entry name" value="Type I PLP-dependent aspartate aminotransferase-like (Major domain)"/>
    <property type="match status" value="1"/>
</dbReference>
<evidence type="ECO:0000256" key="2">
    <source>
        <dbReference type="ARBA" id="ARBA00022679"/>
    </source>
</evidence>
<dbReference type="Proteomes" id="UP000534388">
    <property type="component" value="Unassembled WGS sequence"/>
</dbReference>
<keyword evidence="4" id="KW-0032">Aminotransferase</keyword>
<sequence>MYLGLRHPSAALGGWPALTLGRPAALEEAPGARQVATALARLMGSEAALLLPSTLHLFWDVFGALADQPLSLLVDGGAYPIARWGAQRAVLQGASIQEFPRGAVQVAGRLARRAAQAGRRPLILADGYCPGAETAPPLAAYARIAADCDGYLVLDDTQVLGVKGKSGGGSLRQPGVGGQRVLVGASLAKGFGAPLAVLAGSAALVGWLASRSDVRRHCSPPSVAVIAAAGRALAINRTCGDRLRARLWRNVARFRAGAALRGMACKGGVFPVQTLPLPPWAAPVRMQAALAEQGVHAVAQWTGRCGALTFLLRADHRPEQIARALDALVTLLENAYEPEI</sequence>
<evidence type="ECO:0000256" key="3">
    <source>
        <dbReference type="ARBA" id="ARBA00022898"/>
    </source>
</evidence>
<comment type="cofactor">
    <cofactor evidence="1">
        <name>pyridoxal 5'-phosphate</name>
        <dbReference type="ChEBI" id="CHEBI:597326"/>
    </cofactor>
</comment>
<comment type="caution">
    <text evidence="4">The sequence shown here is derived from an EMBL/GenBank/DDBJ whole genome shotgun (WGS) entry which is preliminary data.</text>
</comment>
<dbReference type="GO" id="GO:0009102">
    <property type="term" value="P:biotin biosynthetic process"/>
    <property type="evidence" value="ECO:0007669"/>
    <property type="project" value="TreeGrafter"/>
</dbReference>
<dbReference type="InterPro" id="IPR015421">
    <property type="entry name" value="PyrdxlP-dep_Trfase_major"/>
</dbReference>
<dbReference type="PANTHER" id="PTHR13693:SF100">
    <property type="entry name" value="8-AMINO-7-OXONONANOATE SYNTHASE"/>
    <property type="match status" value="1"/>
</dbReference>
<dbReference type="InterPro" id="IPR015422">
    <property type="entry name" value="PyrdxlP-dep_Trfase_small"/>
</dbReference>
<reference evidence="4 5" key="1">
    <citation type="submission" date="2020-07" db="EMBL/GenBank/DDBJ databases">
        <title>Novel species isolated from subtropical streams in China.</title>
        <authorList>
            <person name="Lu H."/>
        </authorList>
    </citation>
    <scope>NUCLEOTIDE SEQUENCE [LARGE SCALE GENOMIC DNA]</scope>
    <source>
        <strain evidence="4 5">LX20W</strain>
    </source>
</reference>
<dbReference type="RefSeq" id="WP_182164136.1">
    <property type="nucleotide sequence ID" value="NZ_JACEZT010000010.1"/>
</dbReference>
<accession>A0A7W2ETW8</accession>
<proteinExistence type="predicted"/>